<evidence type="ECO:0000256" key="1">
    <source>
        <dbReference type="ARBA" id="ARBA00029447"/>
    </source>
</evidence>
<name>A0ABV3ZUX8_9BURK</name>
<dbReference type="InterPro" id="IPR003660">
    <property type="entry name" value="HAMP_dom"/>
</dbReference>
<evidence type="ECO:0000256" key="2">
    <source>
        <dbReference type="PROSITE-ProRule" id="PRU00284"/>
    </source>
</evidence>
<dbReference type="Proteomes" id="UP001561046">
    <property type="component" value="Unassembled WGS sequence"/>
</dbReference>
<dbReference type="Gene3D" id="1.10.287.950">
    <property type="entry name" value="Methyl-accepting chemotaxis protein"/>
    <property type="match status" value="1"/>
</dbReference>
<feature type="domain" description="PAS" evidence="6">
    <location>
        <begin position="25"/>
        <end position="60"/>
    </location>
</feature>
<keyword evidence="3" id="KW-0175">Coiled coil</keyword>
<evidence type="ECO:0000313" key="8">
    <source>
        <dbReference type="EMBL" id="MEX8193409.1"/>
    </source>
</evidence>
<dbReference type="InterPro" id="IPR000014">
    <property type="entry name" value="PAS"/>
</dbReference>
<dbReference type="RefSeq" id="WP_369338602.1">
    <property type="nucleotide sequence ID" value="NZ_JBFYGN010000010.1"/>
</dbReference>
<evidence type="ECO:0000259" key="5">
    <source>
        <dbReference type="PROSITE" id="PS50111"/>
    </source>
</evidence>
<dbReference type="SMART" id="SM00283">
    <property type="entry name" value="MA"/>
    <property type="match status" value="1"/>
</dbReference>
<feature type="domain" description="HAMP" evidence="7">
    <location>
        <begin position="215"/>
        <end position="267"/>
    </location>
</feature>
<dbReference type="PRINTS" id="PR00260">
    <property type="entry name" value="CHEMTRNSDUCR"/>
</dbReference>
<dbReference type="SUPFAM" id="SSF55785">
    <property type="entry name" value="PYP-like sensor domain (PAS domain)"/>
    <property type="match status" value="1"/>
</dbReference>
<dbReference type="InterPro" id="IPR001610">
    <property type="entry name" value="PAC"/>
</dbReference>
<evidence type="ECO:0000313" key="9">
    <source>
        <dbReference type="Proteomes" id="UP001561046"/>
    </source>
</evidence>
<sequence>MRRSVYTTQREYPLSEGETLLSTTDLKGRIVYANDAFIRVSGFERGELYGKAHNIVRHPDMPQAAFADMWDTVQQGLPWSALVKNRRKNGDHYWVRANASPIRRSGEVVGYLSVRTKPAAEEVAQNEALYRQLQAGASHLGLQRGFVVGRGLWRSLQARWRARSLGMRLQGQLLGLGAAGAMACLAVAQAPQVWLLPVLMLWLLLTTLIMWRLQAEMVAPLCAVLAQARAVASGQLAQPQQSERMDEIGELMRSVQQAGLNLNSLVGDIQGKAGRVHACAEELHQGHGHLSARTEAAAASLEQAAQAMEQLTAAIQSNSEKAGYAADSARHSVQSASDGAVVVAQLVQTMQGVTRASQRVSEISGLIDSIAFQTNLLALNAAVEAARAGEHGKGFAVVAAEVRALSQKSAQAARDIKAVVDESQSQVLQGFRVAEQAGGTMQGVVASMQGLAGLVQDIRLASQEQAAGMEQINQAVGQLEQMTQQNAELVRQGTQLTETLAQQAARLDEAASVFQG</sequence>
<dbReference type="InterPro" id="IPR004090">
    <property type="entry name" value="Chemotax_Me-accpt_rcpt"/>
</dbReference>
<comment type="caution">
    <text evidence="8">The sequence shown here is derived from an EMBL/GenBank/DDBJ whole genome shotgun (WGS) entry which is preliminary data.</text>
</comment>
<evidence type="ECO:0000256" key="4">
    <source>
        <dbReference type="SAM" id="Phobius"/>
    </source>
</evidence>
<feature type="coiled-coil region" evidence="3">
    <location>
        <begin position="291"/>
        <end position="321"/>
    </location>
</feature>
<keyword evidence="4" id="KW-1133">Transmembrane helix</keyword>
<gene>
    <name evidence="8" type="ORF">AB6724_11225</name>
</gene>
<dbReference type="InterPro" id="IPR004089">
    <property type="entry name" value="MCPsignal_dom"/>
</dbReference>
<dbReference type="PROSITE" id="PS50885">
    <property type="entry name" value="HAMP"/>
    <property type="match status" value="1"/>
</dbReference>
<dbReference type="NCBIfam" id="TIGR00229">
    <property type="entry name" value="sensory_box"/>
    <property type="match status" value="1"/>
</dbReference>
<dbReference type="PANTHER" id="PTHR43531:SF7">
    <property type="entry name" value="AEROTAXIS RECEPTOR"/>
    <property type="match status" value="1"/>
</dbReference>
<accession>A0ABV3ZUX8</accession>
<keyword evidence="4" id="KW-0472">Membrane</keyword>
<evidence type="ECO:0000259" key="6">
    <source>
        <dbReference type="PROSITE" id="PS50112"/>
    </source>
</evidence>
<dbReference type="InterPro" id="IPR013655">
    <property type="entry name" value="PAS_fold_3"/>
</dbReference>
<keyword evidence="4" id="KW-0812">Transmembrane</keyword>
<dbReference type="PROSITE" id="PS50112">
    <property type="entry name" value="PAS"/>
    <property type="match status" value="1"/>
</dbReference>
<dbReference type="Pfam" id="PF08447">
    <property type="entry name" value="PAS_3"/>
    <property type="match status" value="1"/>
</dbReference>
<feature type="domain" description="Methyl-accepting transducer" evidence="5">
    <location>
        <begin position="272"/>
        <end position="501"/>
    </location>
</feature>
<evidence type="ECO:0000256" key="3">
    <source>
        <dbReference type="SAM" id="Coils"/>
    </source>
</evidence>
<keyword evidence="9" id="KW-1185">Reference proteome</keyword>
<feature type="coiled-coil region" evidence="3">
    <location>
        <begin position="472"/>
        <end position="499"/>
    </location>
</feature>
<dbReference type="CDD" id="cd00130">
    <property type="entry name" value="PAS"/>
    <property type="match status" value="1"/>
</dbReference>
<dbReference type="SUPFAM" id="SSF58104">
    <property type="entry name" value="Methyl-accepting chemotaxis protein (MCP) signaling domain"/>
    <property type="match status" value="1"/>
</dbReference>
<dbReference type="PROSITE" id="PS50111">
    <property type="entry name" value="CHEMOTAXIS_TRANSDUC_2"/>
    <property type="match status" value="1"/>
</dbReference>
<evidence type="ECO:0000259" key="7">
    <source>
        <dbReference type="PROSITE" id="PS50885"/>
    </source>
</evidence>
<dbReference type="EMBL" id="JBFYGN010000010">
    <property type="protein sequence ID" value="MEX8193409.1"/>
    <property type="molecule type" value="Genomic_DNA"/>
</dbReference>
<dbReference type="SMART" id="SM00086">
    <property type="entry name" value="PAC"/>
    <property type="match status" value="1"/>
</dbReference>
<keyword evidence="2" id="KW-0807">Transducer</keyword>
<organism evidence="8 9">
    <name type="scientific">Comamonas guangdongensis</name>
    <dbReference type="NCBI Taxonomy" id="510515"/>
    <lineage>
        <taxon>Bacteria</taxon>
        <taxon>Pseudomonadati</taxon>
        <taxon>Pseudomonadota</taxon>
        <taxon>Betaproteobacteria</taxon>
        <taxon>Burkholderiales</taxon>
        <taxon>Comamonadaceae</taxon>
        <taxon>Comamonas</taxon>
    </lineage>
</organism>
<dbReference type="Pfam" id="PF00015">
    <property type="entry name" value="MCPsignal"/>
    <property type="match status" value="1"/>
</dbReference>
<dbReference type="Gene3D" id="3.30.450.20">
    <property type="entry name" value="PAS domain"/>
    <property type="match status" value="1"/>
</dbReference>
<proteinExistence type="inferred from homology"/>
<reference evidence="8 9" key="1">
    <citation type="journal article" date="2013" name="Int. J. Syst. Evol. Microbiol.">
        <title>Comamonas guangdongensis sp. nov., isolated from subterranean forest sediment, and emended description of the genus Comamonas.</title>
        <authorList>
            <person name="Zhang J."/>
            <person name="Wang Y."/>
            <person name="Zhou S."/>
            <person name="Wu C."/>
            <person name="He J."/>
            <person name="Li F."/>
        </authorList>
    </citation>
    <scope>NUCLEOTIDE SEQUENCE [LARGE SCALE GENOMIC DNA]</scope>
    <source>
        <strain evidence="8 9">CCTCC AB2011133</strain>
    </source>
</reference>
<dbReference type="PANTHER" id="PTHR43531">
    <property type="entry name" value="PROTEIN ICFG"/>
    <property type="match status" value="1"/>
</dbReference>
<feature type="transmembrane region" description="Helical" evidence="4">
    <location>
        <begin position="169"/>
        <end position="188"/>
    </location>
</feature>
<protein>
    <submittedName>
        <fullName evidence="8">Methyl-accepting chemotaxis protein</fullName>
    </submittedName>
</protein>
<dbReference type="InterPro" id="IPR051310">
    <property type="entry name" value="MCP_chemotaxis"/>
</dbReference>
<dbReference type="InterPro" id="IPR035965">
    <property type="entry name" value="PAS-like_dom_sf"/>
</dbReference>
<comment type="similarity">
    <text evidence="1">Belongs to the methyl-accepting chemotaxis (MCP) protein family.</text>
</comment>